<evidence type="ECO:0000256" key="3">
    <source>
        <dbReference type="ARBA" id="ARBA00022777"/>
    </source>
</evidence>
<dbReference type="PIRSF" id="PIRSF000538">
    <property type="entry name" value="GlpK"/>
    <property type="match status" value="1"/>
</dbReference>
<dbReference type="PROSITE" id="PS00445">
    <property type="entry name" value="FGGY_KINASES_2"/>
    <property type="match status" value="1"/>
</dbReference>
<dbReference type="InterPro" id="IPR000577">
    <property type="entry name" value="Carb_kinase_FGGY"/>
</dbReference>
<dbReference type="Proteomes" id="UP001596058">
    <property type="component" value="Unassembled WGS sequence"/>
</dbReference>
<accession>A0ABW1CSY7</accession>
<protein>
    <submittedName>
        <fullName evidence="7">FGGY family carbohydrate kinase</fullName>
    </submittedName>
</protein>
<proteinExistence type="inferred from homology"/>
<dbReference type="GO" id="GO:0016301">
    <property type="term" value="F:kinase activity"/>
    <property type="evidence" value="ECO:0007669"/>
    <property type="project" value="UniProtKB-KW"/>
</dbReference>
<feature type="domain" description="Carbohydrate kinase FGGY N-terminal" evidence="5">
    <location>
        <begin position="3"/>
        <end position="244"/>
    </location>
</feature>
<dbReference type="Pfam" id="PF00370">
    <property type="entry name" value="FGGY_N"/>
    <property type="match status" value="1"/>
</dbReference>
<dbReference type="SUPFAM" id="SSF53067">
    <property type="entry name" value="Actin-like ATPase domain"/>
    <property type="match status" value="2"/>
</dbReference>
<dbReference type="Pfam" id="PF02782">
    <property type="entry name" value="FGGY_C"/>
    <property type="match status" value="1"/>
</dbReference>
<dbReference type="InterPro" id="IPR043129">
    <property type="entry name" value="ATPase_NBD"/>
</dbReference>
<dbReference type="Gene3D" id="3.30.420.40">
    <property type="match status" value="2"/>
</dbReference>
<dbReference type="InterPro" id="IPR018485">
    <property type="entry name" value="FGGY_C"/>
</dbReference>
<keyword evidence="3 4" id="KW-0418">Kinase</keyword>
<keyword evidence="2 4" id="KW-0808">Transferase</keyword>
<dbReference type="PANTHER" id="PTHR43095">
    <property type="entry name" value="SUGAR KINASE"/>
    <property type="match status" value="1"/>
</dbReference>
<evidence type="ECO:0000313" key="7">
    <source>
        <dbReference type="EMBL" id="MFC5828397.1"/>
    </source>
</evidence>
<feature type="domain" description="Carbohydrate kinase FGGY C-terminal" evidence="6">
    <location>
        <begin position="286"/>
        <end position="437"/>
    </location>
</feature>
<evidence type="ECO:0000259" key="5">
    <source>
        <dbReference type="Pfam" id="PF00370"/>
    </source>
</evidence>
<dbReference type="InterPro" id="IPR018483">
    <property type="entry name" value="Carb_kinase_FGGY_CS"/>
</dbReference>
<dbReference type="InterPro" id="IPR018484">
    <property type="entry name" value="FGGY_N"/>
</dbReference>
<evidence type="ECO:0000256" key="2">
    <source>
        <dbReference type="ARBA" id="ARBA00022679"/>
    </source>
</evidence>
<evidence type="ECO:0000256" key="1">
    <source>
        <dbReference type="ARBA" id="ARBA00009156"/>
    </source>
</evidence>
<organism evidence="7 8">
    <name type="scientific">Nonomuraea insulae</name>
    <dbReference type="NCBI Taxonomy" id="1616787"/>
    <lineage>
        <taxon>Bacteria</taxon>
        <taxon>Bacillati</taxon>
        <taxon>Actinomycetota</taxon>
        <taxon>Actinomycetes</taxon>
        <taxon>Streptosporangiales</taxon>
        <taxon>Streptosporangiaceae</taxon>
        <taxon>Nonomuraea</taxon>
    </lineage>
</organism>
<comment type="similarity">
    <text evidence="1 4">Belongs to the FGGY kinase family.</text>
</comment>
<gene>
    <name evidence="7" type="ORF">ACFPZ3_31395</name>
</gene>
<evidence type="ECO:0000256" key="4">
    <source>
        <dbReference type="RuleBase" id="RU003733"/>
    </source>
</evidence>
<dbReference type="InterPro" id="IPR050406">
    <property type="entry name" value="FGGY_Carb_Kinase"/>
</dbReference>
<sequence>MAILCVDAGTTMVKSVMFDDEGRELRVARLATQVRRPRPGFSEQDMYGVWDAVVHTVRSIVHASREPVRMIAFTGQGDGCWLVGPDGRPTGPAILWNDGRAADIVDRWEAEGVLDDVFRINGSHGFAGTSGAILTWLHANDRQRLDASHKALYCGGWLFLRLTGEYAAEESDAASPFLDIRTRAYAPEILDLLGMPWAERLLPGVRGDAERIGQLQVTTAAELRLPAGLPVVMAPFDIPATALGIGAVTPGQACTVLGTTLSTGTPVAAVDTTGTPAGMTLPSGVPGGYLRSLASMAGVEAIGWGMKLIGLDRPGWISDLAQTTDPGADGLFFHPYLSPAGERAPFQDTRARGSMSGLSFEHTRSHIARAMLEGMSYVVRECLEFTGTRATELRITGGGANSDFWCRLLADITGVPTMRSADSEIGAKGAFVAALVASGAEPSVPAAVKRYVLPRDVFEPDEKRSALYDELYGDFLAIREGITNDWGRLAVSRARHRPAGPVGGEDPGTAI</sequence>
<dbReference type="PANTHER" id="PTHR43095:SF3">
    <property type="entry name" value="L-XYLULOSE_3-KETO-L-GULONATE KINASE"/>
    <property type="match status" value="1"/>
</dbReference>
<reference evidence="8" key="1">
    <citation type="journal article" date="2019" name="Int. J. Syst. Evol. Microbiol.">
        <title>The Global Catalogue of Microorganisms (GCM) 10K type strain sequencing project: providing services to taxonomists for standard genome sequencing and annotation.</title>
        <authorList>
            <consortium name="The Broad Institute Genomics Platform"/>
            <consortium name="The Broad Institute Genome Sequencing Center for Infectious Disease"/>
            <person name="Wu L."/>
            <person name="Ma J."/>
        </authorList>
    </citation>
    <scope>NUCLEOTIDE SEQUENCE [LARGE SCALE GENOMIC DNA]</scope>
    <source>
        <strain evidence="8">CCUG 53903</strain>
    </source>
</reference>
<name>A0ABW1CSY7_9ACTN</name>
<keyword evidence="8" id="KW-1185">Reference proteome</keyword>
<dbReference type="RefSeq" id="WP_379517900.1">
    <property type="nucleotide sequence ID" value="NZ_JBHSPA010000037.1"/>
</dbReference>
<comment type="caution">
    <text evidence="7">The sequence shown here is derived from an EMBL/GenBank/DDBJ whole genome shotgun (WGS) entry which is preliminary data.</text>
</comment>
<dbReference type="EMBL" id="JBHSPA010000037">
    <property type="protein sequence ID" value="MFC5828397.1"/>
    <property type="molecule type" value="Genomic_DNA"/>
</dbReference>
<evidence type="ECO:0000259" key="6">
    <source>
        <dbReference type="Pfam" id="PF02782"/>
    </source>
</evidence>
<evidence type="ECO:0000313" key="8">
    <source>
        <dbReference type="Proteomes" id="UP001596058"/>
    </source>
</evidence>